<dbReference type="VEuPathDB" id="VectorBase:GMOY010370"/>
<protein>
    <submittedName>
        <fullName evidence="1">Uncharacterized protein</fullName>
    </submittedName>
</protein>
<dbReference type="Proteomes" id="UP000092444">
    <property type="component" value="Unassembled WGS sequence"/>
</dbReference>
<dbReference type="AlphaFoldDB" id="A0A1B0GAN5"/>
<sequence length="394" mass="44507">MERKYQHALKHDMPQTPRVSSKIVDYYMPFGSRDLKRFMRLFSPESDSSQDDQKAAMVNKTIPCQQNIVCKMECCRGNERLKYLEAKPNLGFRKEMSQSIHNVGAIKAMSILDKDLETSKRRIIHSKLAQTPESVAKVHKPLEWDSLGDVGYDQLTSNINDSRTSKNASERIPTASFMINRQNAEPFASSTLMDIGACSGMIPNVHKTISQGTCMTNKQRIDNFSQTTLMRAPQLIDKEIQVNLSSSTSVPEGIETSSSFEYIKSDSTKSLASSNGQRKKQSQHDFFVNLTDVVQCKEHMEKSVQHSNSISNMQKLQIKFLDNLERSEENTCHSSTKISSNNFSLLHYAPELDLGVQLICALINGKNITQIQKKELVREIIKRIKRLSGGSDFA</sequence>
<dbReference type="EMBL" id="CCAG010022197">
    <property type="status" value="NOT_ANNOTATED_CDS"/>
    <property type="molecule type" value="Genomic_DNA"/>
</dbReference>
<reference evidence="1" key="1">
    <citation type="submission" date="2020-05" db="UniProtKB">
        <authorList>
            <consortium name="EnsemblMetazoa"/>
        </authorList>
    </citation>
    <scope>IDENTIFICATION</scope>
    <source>
        <strain evidence="1">Yale</strain>
    </source>
</reference>
<evidence type="ECO:0000313" key="1">
    <source>
        <dbReference type="EnsemblMetazoa" id="GMOY010370-PA"/>
    </source>
</evidence>
<evidence type="ECO:0000313" key="2">
    <source>
        <dbReference type="Proteomes" id="UP000092444"/>
    </source>
</evidence>
<name>A0A1B0GAN5_GLOMM</name>
<accession>A0A1B0GAN5</accession>
<dbReference type="EnsemblMetazoa" id="GMOY010370-RA">
    <property type="protein sequence ID" value="GMOY010370-PA"/>
    <property type="gene ID" value="GMOY010370"/>
</dbReference>
<proteinExistence type="predicted"/>
<keyword evidence="2" id="KW-1185">Reference proteome</keyword>
<organism evidence="1 2">
    <name type="scientific">Glossina morsitans morsitans</name>
    <name type="common">Savannah tsetse fly</name>
    <dbReference type="NCBI Taxonomy" id="37546"/>
    <lineage>
        <taxon>Eukaryota</taxon>
        <taxon>Metazoa</taxon>
        <taxon>Ecdysozoa</taxon>
        <taxon>Arthropoda</taxon>
        <taxon>Hexapoda</taxon>
        <taxon>Insecta</taxon>
        <taxon>Pterygota</taxon>
        <taxon>Neoptera</taxon>
        <taxon>Endopterygota</taxon>
        <taxon>Diptera</taxon>
        <taxon>Brachycera</taxon>
        <taxon>Muscomorpha</taxon>
        <taxon>Hippoboscoidea</taxon>
        <taxon>Glossinidae</taxon>
        <taxon>Glossina</taxon>
    </lineage>
</organism>